<feature type="transmembrane region" description="Helical" evidence="1">
    <location>
        <begin position="189"/>
        <end position="210"/>
    </location>
</feature>
<feature type="transmembrane region" description="Helical" evidence="1">
    <location>
        <begin position="269"/>
        <end position="290"/>
    </location>
</feature>
<sequence>MHVLKNFGWSFAVLLVGLALGFLYGGPAALVLVVVLSVLEISLSFDNAVVNATILERMNAAWQRIFLTVGVIIAVFGMRLVFPFLVVAVTAGLGPVQAVQLAFEKGDPAVPGTYGFILNAAHPAIAGFGGMFLLMLFLDFMFDEREVLWIKPVEKVLQTVGRVPGASVIVSIIVLVLVSQFVAEDPGTVLLSGVIGIGSFLLVTALGQVFEQSAEEGGGEDVDPVKPGRQVKVVVGRAAFFLFLYLEVLDASFSFDGVIGAFAITSDPIVIAIGLGVGAMFIRSLTIFLVRQGTLSQFVYLEHGALWAVGALAVILLVSIRADIPDVVTGLVGIVFIGAGFLSSIVRNRRIGVSDAAEPATVS</sequence>
<comment type="caution">
    <text evidence="2">The sequence shown here is derived from an EMBL/GenBank/DDBJ whole genome shotgun (WGS) entry which is preliminary data.</text>
</comment>
<evidence type="ECO:0008006" key="4">
    <source>
        <dbReference type="Google" id="ProtNLM"/>
    </source>
</evidence>
<reference evidence="2 3" key="1">
    <citation type="submission" date="2017-04" db="EMBL/GenBank/DDBJ databases">
        <title>Comparative genome analysis of Subtercola boreus.</title>
        <authorList>
            <person name="Cho Y.-J."/>
            <person name="Cho A."/>
            <person name="Kim O.-S."/>
            <person name="Lee J.-I."/>
        </authorList>
    </citation>
    <scope>NUCLEOTIDE SEQUENCE [LARGE SCALE GENOMIC DNA]</scope>
    <source>
        <strain evidence="2 3">P27444</strain>
    </source>
</reference>
<dbReference type="NCBIfam" id="NF010613">
    <property type="entry name" value="PRK14013.1-3"/>
    <property type="match status" value="1"/>
</dbReference>
<feature type="transmembrane region" description="Helical" evidence="1">
    <location>
        <begin position="299"/>
        <end position="321"/>
    </location>
</feature>
<feature type="transmembrane region" description="Helical" evidence="1">
    <location>
        <begin position="7"/>
        <end position="24"/>
    </location>
</feature>
<dbReference type="PANTHER" id="PTHR30238">
    <property type="entry name" value="MEMBRANE BOUND PREDICTED REDOX MODULATOR"/>
    <property type="match status" value="1"/>
</dbReference>
<gene>
    <name evidence="2" type="ORF">B7R21_14225</name>
</gene>
<proteinExistence type="predicted"/>
<keyword evidence="1" id="KW-1133">Transmembrane helix</keyword>
<accession>A0A3E0VES4</accession>
<organism evidence="2 3">
    <name type="scientific">Subtercola boreus</name>
    <dbReference type="NCBI Taxonomy" id="120213"/>
    <lineage>
        <taxon>Bacteria</taxon>
        <taxon>Bacillati</taxon>
        <taxon>Actinomycetota</taxon>
        <taxon>Actinomycetes</taxon>
        <taxon>Micrococcales</taxon>
        <taxon>Microbacteriaceae</taxon>
        <taxon>Subtercola</taxon>
    </lineage>
</organism>
<dbReference type="EMBL" id="NBXA01000026">
    <property type="protein sequence ID" value="RFA07367.1"/>
    <property type="molecule type" value="Genomic_DNA"/>
</dbReference>
<evidence type="ECO:0000313" key="3">
    <source>
        <dbReference type="Proteomes" id="UP000256709"/>
    </source>
</evidence>
<dbReference type="Pfam" id="PF04332">
    <property type="entry name" value="DUF475"/>
    <property type="match status" value="1"/>
</dbReference>
<dbReference type="Proteomes" id="UP000256709">
    <property type="component" value="Unassembled WGS sequence"/>
</dbReference>
<feature type="transmembrane region" description="Helical" evidence="1">
    <location>
        <begin position="30"/>
        <end position="54"/>
    </location>
</feature>
<protein>
    <recommendedName>
        <fullName evidence="4">DUF475 domain-containing protein</fullName>
    </recommendedName>
</protein>
<feature type="transmembrane region" description="Helical" evidence="1">
    <location>
        <begin position="163"/>
        <end position="183"/>
    </location>
</feature>
<feature type="transmembrane region" description="Helical" evidence="1">
    <location>
        <begin position="66"/>
        <end position="94"/>
    </location>
</feature>
<dbReference type="InterPro" id="IPR007427">
    <property type="entry name" value="DUF475"/>
</dbReference>
<evidence type="ECO:0000313" key="2">
    <source>
        <dbReference type="EMBL" id="RFA07367.1"/>
    </source>
</evidence>
<name>A0A3E0VES4_9MICO</name>
<evidence type="ECO:0000256" key="1">
    <source>
        <dbReference type="SAM" id="Phobius"/>
    </source>
</evidence>
<dbReference type="PANTHER" id="PTHR30238:SF4">
    <property type="entry name" value="SLL1022 PROTEIN"/>
    <property type="match status" value="1"/>
</dbReference>
<keyword evidence="1" id="KW-0472">Membrane</keyword>
<keyword evidence="1" id="KW-0812">Transmembrane</keyword>
<feature type="transmembrane region" description="Helical" evidence="1">
    <location>
        <begin position="327"/>
        <end position="346"/>
    </location>
</feature>
<dbReference type="OrthoDB" id="8533002at2"/>
<dbReference type="AlphaFoldDB" id="A0A3E0VES4"/>
<feature type="transmembrane region" description="Helical" evidence="1">
    <location>
        <begin position="114"/>
        <end position="142"/>
    </location>
</feature>